<gene>
    <name evidence="4" type="ORF">FB475_2085</name>
</gene>
<feature type="compositionally biased region" description="Basic residues" evidence="1">
    <location>
        <begin position="87"/>
        <end position="97"/>
    </location>
</feature>
<evidence type="ECO:0000313" key="5">
    <source>
        <dbReference type="Proteomes" id="UP000316298"/>
    </source>
</evidence>
<dbReference type="Pfam" id="PF08044">
    <property type="entry name" value="DUF1707"/>
    <property type="match status" value="1"/>
</dbReference>
<dbReference type="RefSeq" id="WP_141854783.1">
    <property type="nucleotide sequence ID" value="NZ_BAAAKA010000017.1"/>
</dbReference>
<dbReference type="InterPro" id="IPR012551">
    <property type="entry name" value="DUF1707_SHOCT-like"/>
</dbReference>
<evidence type="ECO:0000259" key="3">
    <source>
        <dbReference type="Pfam" id="PF08044"/>
    </source>
</evidence>
<keyword evidence="2" id="KW-0472">Membrane</keyword>
<feature type="region of interest" description="Disordered" evidence="1">
    <location>
        <begin position="66"/>
        <end position="97"/>
    </location>
</feature>
<feature type="compositionally biased region" description="Polar residues" evidence="1">
    <location>
        <begin position="66"/>
        <end position="75"/>
    </location>
</feature>
<proteinExistence type="predicted"/>
<dbReference type="Proteomes" id="UP000316298">
    <property type="component" value="Unassembled WGS sequence"/>
</dbReference>
<dbReference type="PANTHER" id="PTHR40763">
    <property type="entry name" value="MEMBRANE PROTEIN-RELATED"/>
    <property type="match status" value="1"/>
</dbReference>
<feature type="transmembrane region" description="Helical" evidence="2">
    <location>
        <begin position="98"/>
        <end position="120"/>
    </location>
</feature>
<dbReference type="AlphaFoldDB" id="A0A542ERK5"/>
<dbReference type="EMBL" id="VFMM01000001">
    <property type="protein sequence ID" value="TQJ17955.1"/>
    <property type="molecule type" value="Genomic_DNA"/>
</dbReference>
<protein>
    <submittedName>
        <fullName evidence="4">Uncharacterized protein DUF1707</fullName>
    </submittedName>
</protein>
<feature type="domain" description="DUF1707" evidence="3">
    <location>
        <begin position="9"/>
        <end position="60"/>
    </location>
</feature>
<keyword evidence="2" id="KW-1133">Transmembrane helix</keyword>
<sequence length="152" mass="17202">MPQYQPHQRFTEADRDKIAGRLRDAFADGRLDQPEFSSRLDQLYAVQTYGELEPLVRDLPPVRTYQTPAVVQDTTPAPEPGSFPERQRRRDNRPRRHGLAALGGGFTGVVAINVVIWFVVGLGNGGHWPHFWPVWLLIPWAIIALGGLGRRR</sequence>
<evidence type="ECO:0000256" key="1">
    <source>
        <dbReference type="SAM" id="MobiDB-lite"/>
    </source>
</evidence>
<comment type="caution">
    <text evidence="4">The sequence shown here is derived from an EMBL/GenBank/DDBJ whole genome shotgun (WGS) entry which is preliminary data.</text>
</comment>
<keyword evidence="5" id="KW-1185">Reference proteome</keyword>
<organism evidence="4 5">
    <name type="scientific">Kribbella jejuensis</name>
    <dbReference type="NCBI Taxonomy" id="236068"/>
    <lineage>
        <taxon>Bacteria</taxon>
        <taxon>Bacillati</taxon>
        <taxon>Actinomycetota</taxon>
        <taxon>Actinomycetes</taxon>
        <taxon>Propionibacteriales</taxon>
        <taxon>Kribbellaceae</taxon>
        <taxon>Kribbella</taxon>
    </lineage>
</organism>
<accession>A0A542ERK5</accession>
<dbReference type="PANTHER" id="PTHR40763:SF4">
    <property type="entry name" value="DUF1707 DOMAIN-CONTAINING PROTEIN"/>
    <property type="match status" value="1"/>
</dbReference>
<evidence type="ECO:0000256" key="2">
    <source>
        <dbReference type="SAM" id="Phobius"/>
    </source>
</evidence>
<evidence type="ECO:0000313" key="4">
    <source>
        <dbReference type="EMBL" id="TQJ17955.1"/>
    </source>
</evidence>
<dbReference type="OrthoDB" id="3748531at2"/>
<keyword evidence="2" id="KW-0812">Transmembrane</keyword>
<reference evidence="4 5" key="1">
    <citation type="submission" date="2019-06" db="EMBL/GenBank/DDBJ databases">
        <title>Sequencing the genomes of 1000 actinobacteria strains.</title>
        <authorList>
            <person name="Klenk H.-P."/>
        </authorList>
    </citation>
    <scope>NUCLEOTIDE SEQUENCE [LARGE SCALE GENOMIC DNA]</scope>
    <source>
        <strain evidence="4 5">DSM 17305</strain>
    </source>
</reference>
<feature type="transmembrane region" description="Helical" evidence="2">
    <location>
        <begin position="132"/>
        <end position="149"/>
    </location>
</feature>
<name>A0A542ERK5_9ACTN</name>